<comment type="caution">
    <text evidence="11">The sequence shown here is derived from an EMBL/GenBank/DDBJ whole genome shotgun (WGS) entry which is preliminary data.</text>
</comment>
<dbReference type="GO" id="GO:0003724">
    <property type="term" value="F:RNA helicase activity"/>
    <property type="evidence" value="ECO:0007669"/>
    <property type="project" value="UniProtKB-EC"/>
</dbReference>
<accession>A0A1Y2F440</accession>
<dbReference type="InterPro" id="IPR014001">
    <property type="entry name" value="Helicase_ATP-bd"/>
</dbReference>
<dbReference type="SUPFAM" id="SSF46934">
    <property type="entry name" value="UBA-like"/>
    <property type="match status" value="1"/>
</dbReference>
<dbReference type="Pfam" id="PF00270">
    <property type="entry name" value="DEAD"/>
    <property type="match status" value="1"/>
</dbReference>
<gene>
    <name evidence="11" type="ORF">BCR37DRAFT_350636</name>
</gene>
<evidence type="ECO:0000256" key="5">
    <source>
        <dbReference type="ARBA" id="ARBA00022840"/>
    </source>
</evidence>
<dbReference type="SMART" id="SM00487">
    <property type="entry name" value="DEXDc"/>
    <property type="match status" value="1"/>
</dbReference>
<dbReference type="SUPFAM" id="SSF54495">
    <property type="entry name" value="UBC-like"/>
    <property type="match status" value="1"/>
</dbReference>
<dbReference type="Pfam" id="PF21010">
    <property type="entry name" value="HA2_C"/>
    <property type="match status" value="1"/>
</dbReference>
<dbReference type="InterPro" id="IPR007502">
    <property type="entry name" value="Helicase-assoc_dom"/>
</dbReference>
<dbReference type="GO" id="GO:0016787">
    <property type="term" value="F:hydrolase activity"/>
    <property type="evidence" value="ECO:0007669"/>
    <property type="project" value="UniProtKB-KW"/>
</dbReference>
<dbReference type="Gene3D" id="3.10.110.10">
    <property type="entry name" value="Ubiquitin Conjugating Enzyme"/>
    <property type="match status" value="1"/>
</dbReference>
<dbReference type="CDD" id="cd23827">
    <property type="entry name" value="RWD_YLR419W-like"/>
    <property type="match status" value="1"/>
</dbReference>
<feature type="domain" description="Helicase C-terminal" evidence="10">
    <location>
        <begin position="769"/>
        <end position="938"/>
    </location>
</feature>
<evidence type="ECO:0000313" key="12">
    <source>
        <dbReference type="Proteomes" id="UP000193685"/>
    </source>
</evidence>
<sequence>MVRKKTHEQAAISSKTASLAASATQKQRTKQTCVTDAGEVKATAKQIVGGSSWTGKIPTTLLQEYCQKQGWARCDYVVTKSGQQFAVRHVLISKKNPKNNELTNVLLRPTVETAAILPTKATPLEARNVSAIFALHRVASDRSWLMQLPPEYRDIWKALVECKAADDKSNKSWMYASDPFKAAKEHEFQKQQWAKEAEKKDEAIRKAGFLPARQSFDWQHAAVVDMSREYRQRIETMVRGTQLVLSQKIELEPAQTQAISSSLAEYGFRKSHTLEALEHCSSQGDALEWLLLHVPEDDLPPRFLPPSYSVGISASQHDSDSLRIDYAARRLAYAGYPIDSAKACMVQYNSELLAAEVLQAELLEFPFDAPATLVEEQPEWAIEIEGIAATFIDTFRSDEAAGQCSVQIPGHKMYQLHLRPPVSGVYPDSLPTFYVAYQSSSMPAYVRLAIVRQLGQYASTLKGEPMIFSLVDWLESNLERILQNPGKLQSLSSITTGSSSTSSTRKHPRPVPRNTKLIQWDSSSAESASLRAQRDAWFEDRIHQRKMKNRESLPAWRSRAEILDALKSHAALIISGETGSGKSTQVVQFVLDELITAGHGDVASIVCTQPRRISAIGLADRVADERSCLVGTEVGYQIRGESKMSAKTKIAFVTTGVLLRKLSTQGDAGLSQVTHVFVDEVHERSVDSDFLLILLKDLMKRRKDLKVILMSATVDANFFAEYLGAKQLVIEGRTFPVTDFYVEDMVFLSSDSSPREKSKNGVNFDMIVDIVRHIDKVSGSDLSGILVFLPGVLEISRCMQAIKGAGLARVLCLPLHASLDGTEQRKVFLHTAGMRKVVLATNIAETSITIDDIGSVIDTGRVKQMAFDSEANAYKFEEVWCSKAACRQRRGRAGRVKAGVCYKIFSRSLESAKMLESTPPEILRVPLEQVSLSVLAMNKPVRVFLGQAITPPPLASLEASMNTLREIGAIESGEKDVLTPLGRHLSLIAADVRCAKLLVLSTIFGCVDEALTIASALSSKPVFSSKPEARDSRLAFGSADGDVISILNAYNAWKRHDNGRQRRLWCDENYVSDMAMQEVASTRTQLWACLREAGLIQRESHHRKDSTVATAVLRSLIGASLSPNIARIAMPNTKYAQHQSGSIAKDHVSREIKYFTNDGRVFLHPTSVLFSEIEYKQSAFLAFHQQVETSKKFIKQNTPVSTYSQLLLGHSLQLDGQGRGLIVNDWVKLRAFPKIGVLCKLLRIMLDDILLNKFEFPQETASPAVLSLITDLLASNGINM</sequence>
<dbReference type="FunFam" id="3.40.50.300:FF:000500">
    <property type="entry name" value="ATP-dependent RNA helicase DHX29"/>
    <property type="match status" value="1"/>
</dbReference>
<dbReference type="GeneID" id="63784620"/>
<dbReference type="GO" id="GO:0003723">
    <property type="term" value="F:RNA binding"/>
    <property type="evidence" value="ECO:0007669"/>
    <property type="project" value="TreeGrafter"/>
</dbReference>
<dbReference type="InterPro" id="IPR006575">
    <property type="entry name" value="RWD_dom"/>
</dbReference>
<dbReference type="SMART" id="SM00490">
    <property type="entry name" value="HELICc"/>
    <property type="match status" value="1"/>
</dbReference>
<dbReference type="PANTHER" id="PTHR18934:SF267">
    <property type="entry name" value="ATP-DEPENDENT RNA HELICASE YLR419W-RELATED"/>
    <property type="match status" value="1"/>
</dbReference>
<dbReference type="Gene3D" id="3.40.50.300">
    <property type="entry name" value="P-loop containing nucleotide triphosphate hydrolases"/>
    <property type="match status" value="2"/>
</dbReference>
<dbReference type="InterPro" id="IPR027417">
    <property type="entry name" value="P-loop_NTPase"/>
</dbReference>
<dbReference type="OMA" id="LFRVCNM"/>
<dbReference type="Gene3D" id="1.20.120.1080">
    <property type="match status" value="1"/>
</dbReference>
<dbReference type="OrthoDB" id="5600252at2759"/>
<feature type="region of interest" description="Disordered" evidence="7">
    <location>
        <begin position="490"/>
        <end position="518"/>
    </location>
</feature>
<dbReference type="Pfam" id="PF26026">
    <property type="entry name" value="RNA_hel_CTD"/>
    <property type="match status" value="1"/>
</dbReference>
<dbReference type="EC" id="3.6.4.13" evidence="1"/>
<dbReference type="InterPro" id="IPR016135">
    <property type="entry name" value="UBQ-conjugating_enzyme/RWD"/>
</dbReference>
<dbReference type="Pfam" id="PF07717">
    <property type="entry name" value="OB_NTP_bind"/>
    <property type="match status" value="1"/>
</dbReference>
<dbReference type="GO" id="GO:0005524">
    <property type="term" value="F:ATP binding"/>
    <property type="evidence" value="ECO:0007669"/>
    <property type="project" value="UniProtKB-KW"/>
</dbReference>
<dbReference type="InterPro" id="IPR011545">
    <property type="entry name" value="DEAD/DEAH_box_helicase_dom"/>
</dbReference>
<comment type="catalytic activity">
    <reaction evidence="6">
        <text>ATP + H2O = ADP + phosphate + H(+)</text>
        <dbReference type="Rhea" id="RHEA:13065"/>
        <dbReference type="ChEBI" id="CHEBI:15377"/>
        <dbReference type="ChEBI" id="CHEBI:15378"/>
        <dbReference type="ChEBI" id="CHEBI:30616"/>
        <dbReference type="ChEBI" id="CHEBI:43474"/>
        <dbReference type="ChEBI" id="CHEBI:456216"/>
        <dbReference type="EC" id="3.6.4.13"/>
    </reaction>
</comment>
<dbReference type="SUPFAM" id="SSF52540">
    <property type="entry name" value="P-loop containing nucleoside triphosphate hydrolases"/>
    <property type="match status" value="1"/>
</dbReference>
<protein>
    <recommendedName>
        <fullName evidence="1">RNA helicase</fullName>
        <ecNumber evidence="1">3.6.4.13</ecNumber>
    </recommendedName>
</protein>
<dbReference type="InterPro" id="IPR059023">
    <property type="entry name" value="RNA_hel_CTD"/>
</dbReference>
<feature type="domain" description="RWD" evidence="8">
    <location>
        <begin position="382"/>
        <end position="481"/>
    </location>
</feature>
<dbReference type="PROSITE" id="PS51192">
    <property type="entry name" value="HELICASE_ATP_BIND_1"/>
    <property type="match status" value="1"/>
</dbReference>
<dbReference type="EMBL" id="MCFI01000018">
    <property type="protein sequence ID" value="ORY78254.1"/>
    <property type="molecule type" value="Genomic_DNA"/>
</dbReference>
<dbReference type="STRING" id="56484.A0A1Y2F440"/>
<dbReference type="InterPro" id="IPR011709">
    <property type="entry name" value="DEAD-box_helicase_OB_fold"/>
</dbReference>
<keyword evidence="2" id="KW-0547">Nucleotide-binding</keyword>
<evidence type="ECO:0000256" key="1">
    <source>
        <dbReference type="ARBA" id="ARBA00012552"/>
    </source>
</evidence>
<dbReference type="InterPro" id="IPR001650">
    <property type="entry name" value="Helicase_C-like"/>
</dbReference>
<dbReference type="Pfam" id="PF05773">
    <property type="entry name" value="RWD"/>
    <property type="match status" value="1"/>
</dbReference>
<dbReference type="AlphaFoldDB" id="A0A1Y2F440"/>
<dbReference type="PROSITE" id="PS50908">
    <property type="entry name" value="RWD"/>
    <property type="match status" value="1"/>
</dbReference>
<keyword evidence="12" id="KW-1185">Reference proteome</keyword>
<dbReference type="InterPro" id="IPR056328">
    <property type="entry name" value="DSRM_DHX29"/>
</dbReference>
<feature type="domain" description="Helicase ATP-binding" evidence="9">
    <location>
        <begin position="563"/>
        <end position="732"/>
    </location>
</feature>
<evidence type="ECO:0000313" key="11">
    <source>
        <dbReference type="EMBL" id="ORY78254.1"/>
    </source>
</evidence>
<dbReference type="PANTHER" id="PTHR18934">
    <property type="entry name" value="ATP-DEPENDENT RNA HELICASE"/>
    <property type="match status" value="1"/>
</dbReference>
<dbReference type="CDD" id="cd18791">
    <property type="entry name" value="SF2_C_RHA"/>
    <property type="match status" value="1"/>
</dbReference>
<keyword evidence="4" id="KW-0347">Helicase</keyword>
<keyword evidence="5" id="KW-0067">ATP-binding</keyword>
<organism evidence="11 12">
    <name type="scientific">Protomyces lactucae-debilis</name>
    <dbReference type="NCBI Taxonomy" id="2754530"/>
    <lineage>
        <taxon>Eukaryota</taxon>
        <taxon>Fungi</taxon>
        <taxon>Dikarya</taxon>
        <taxon>Ascomycota</taxon>
        <taxon>Taphrinomycotina</taxon>
        <taxon>Taphrinomycetes</taxon>
        <taxon>Taphrinales</taxon>
        <taxon>Protomycetaceae</taxon>
        <taxon>Protomyces</taxon>
    </lineage>
</organism>
<evidence type="ECO:0000259" key="8">
    <source>
        <dbReference type="PROSITE" id="PS50908"/>
    </source>
</evidence>
<name>A0A1Y2F440_PROLT</name>
<proteinExistence type="predicted"/>
<dbReference type="Pfam" id="PF00271">
    <property type="entry name" value="Helicase_C"/>
    <property type="match status" value="1"/>
</dbReference>
<evidence type="ECO:0000259" key="10">
    <source>
        <dbReference type="PROSITE" id="PS51194"/>
    </source>
</evidence>
<dbReference type="InterPro" id="IPR009060">
    <property type="entry name" value="UBA-like_sf"/>
</dbReference>
<dbReference type="RefSeq" id="XP_040723365.1">
    <property type="nucleotide sequence ID" value="XM_040868021.1"/>
</dbReference>
<evidence type="ECO:0000256" key="7">
    <source>
        <dbReference type="SAM" id="MobiDB-lite"/>
    </source>
</evidence>
<evidence type="ECO:0000256" key="3">
    <source>
        <dbReference type="ARBA" id="ARBA00022801"/>
    </source>
</evidence>
<dbReference type="CDD" id="cd17917">
    <property type="entry name" value="DEXHc_RHA-like"/>
    <property type="match status" value="1"/>
</dbReference>
<evidence type="ECO:0000256" key="2">
    <source>
        <dbReference type="ARBA" id="ARBA00022741"/>
    </source>
</evidence>
<evidence type="ECO:0000259" key="9">
    <source>
        <dbReference type="PROSITE" id="PS51192"/>
    </source>
</evidence>
<feature type="compositionally biased region" description="Low complexity" evidence="7">
    <location>
        <begin position="490"/>
        <end position="503"/>
    </location>
</feature>
<reference evidence="11 12" key="1">
    <citation type="submission" date="2016-07" db="EMBL/GenBank/DDBJ databases">
        <title>Pervasive Adenine N6-methylation of Active Genes in Fungi.</title>
        <authorList>
            <consortium name="DOE Joint Genome Institute"/>
            <person name="Mondo S.J."/>
            <person name="Dannebaum R.O."/>
            <person name="Kuo R.C."/>
            <person name="Labutti K."/>
            <person name="Haridas S."/>
            <person name="Kuo A."/>
            <person name="Salamov A."/>
            <person name="Ahrendt S.R."/>
            <person name="Lipzen A."/>
            <person name="Sullivan W."/>
            <person name="Andreopoulos W.B."/>
            <person name="Clum A."/>
            <person name="Lindquist E."/>
            <person name="Daum C."/>
            <person name="Ramamoorthy G.K."/>
            <person name="Gryganskyi A."/>
            <person name="Culley D."/>
            <person name="Magnuson J.K."/>
            <person name="James T.Y."/>
            <person name="O'Malley M.A."/>
            <person name="Stajich J.E."/>
            <person name="Spatafora J.W."/>
            <person name="Visel A."/>
            <person name="Grigoriev I.V."/>
        </authorList>
    </citation>
    <scope>NUCLEOTIDE SEQUENCE [LARGE SCALE GENOMIC DNA]</scope>
    <source>
        <strain evidence="11 12">12-1054</strain>
    </source>
</reference>
<dbReference type="SMART" id="SM00847">
    <property type="entry name" value="HA2"/>
    <property type="match status" value="1"/>
</dbReference>
<dbReference type="Proteomes" id="UP000193685">
    <property type="component" value="Unassembled WGS sequence"/>
</dbReference>
<evidence type="ECO:0000256" key="6">
    <source>
        <dbReference type="ARBA" id="ARBA00047984"/>
    </source>
</evidence>
<evidence type="ECO:0000256" key="4">
    <source>
        <dbReference type="ARBA" id="ARBA00022806"/>
    </source>
</evidence>
<dbReference type="Pfam" id="PF24385">
    <property type="entry name" value="DSRM_DHX29"/>
    <property type="match status" value="1"/>
</dbReference>
<keyword evidence="3 11" id="KW-0378">Hydrolase</keyword>
<dbReference type="PROSITE" id="PS51194">
    <property type="entry name" value="HELICASE_CTER"/>
    <property type="match status" value="1"/>
</dbReference>